<sequence>MTKPVSYQSSSWDELQTKLNAVPHRGHGRQTKTPNLEPPSDNSVQVLNNLNHSTPNLDCQKHEPTTTLIFKHTFPRITEYSAFVLEQLSQYHHQHSSATTVAWKAQQDSSPQEPQRRRRRKQDKNLRGSHCRPNESAIWIKFPPGSECINPNTVFLLQNASERTNEQTNPQPKIMSDQHHAPTSRSKPPPPGEEEASAVLKLGEFQDVDTLTLSEASLVINALMTKRRKDRKDRNETDVLNKTLDYLDAFARFKQKENVEAVERLLSARKELTKFERAQIGSLCCDSADECKTLIPSLADKITDDELQELLDEMAKLMST</sequence>
<dbReference type="GO" id="GO:0005634">
    <property type="term" value="C:nucleus"/>
    <property type="evidence" value="ECO:0007669"/>
    <property type="project" value="UniProtKB-SubCell"/>
</dbReference>
<feature type="domain" description="RNA polymerase Rpb4/RPC9 core" evidence="5">
    <location>
        <begin position="203"/>
        <end position="320"/>
    </location>
</feature>
<dbReference type="SMART" id="SM00657">
    <property type="entry name" value="RPOL4c"/>
    <property type="match status" value="1"/>
</dbReference>
<organism evidence="6 7">
    <name type="scientific">Neurospora tetrasperma (strain FGSC 2508 / ATCC MYA-4615 / P0657)</name>
    <dbReference type="NCBI Taxonomy" id="510951"/>
    <lineage>
        <taxon>Eukaryota</taxon>
        <taxon>Fungi</taxon>
        <taxon>Dikarya</taxon>
        <taxon>Ascomycota</taxon>
        <taxon>Pezizomycotina</taxon>
        <taxon>Sordariomycetes</taxon>
        <taxon>Sordariomycetidae</taxon>
        <taxon>Sordariales</taxon>
        <taxon>Sordariaceae</taxon>
        <taxon>Neurospora</taxon>
    </lineage>
</organism>
<dbReference type="HOGENOM" id="CLU_874620_0_0_1"/>
<dbReference type="Gene3D" id="1.20.1250.40">
    <property type="match status" value="1"/>
</dbReference>
<dbReference type="OrthoDB" id="2186918at2759"/>
<evidence type="ECO:0000256" key="2">
    <source>
        <dbReference type="ARBA" id="ARBA00023242"/>
    </source>
</evidence>
<feature type="compositionally biased region" description="Polar residues" evidence="4">
    <location>
        <begin position="1"/>
        <end position="19"/>
    </location>
</feature>
<gene>
    <name evidence="6" type="ORF">NEUTE1DRAFT_114768</name>
</gene>
<dbReference type="InterPro" id="IPR010997">
    <property type="entry name" value="HRDC-like_sf"/>
</dbReference>
<dbReference type="PANTHER" id="PTHR21297">
    <property type="entry name" value="DNA-DIRECTED RNA POLYMERASE II"/>
    <property type="match status" value="1"/>
</dbReference>
<evidence type="ECO:0000256" key="1">
    <source>
        <dbReference type="ARBA" id="ARBA00004123"/>
    </source>
</evidence>
<evidence type="ECO:0000256" key="3">
    <source>
        <dbReference type="ARBA" id="ARBA00025724"/>
    </source>
</evidence>
<dbReference type="AlphaFoldDB" id="F8MZI6"/>
<feature type="compositionally biased region" description="Basic residues" evidence="4">
    <location>
        <begin position="116"/>
        <end position="130"/>
    </location>
</feature>
<comment type="subcellular location">
    <subcellularLocation>
        <location evidence="1">Nucleus</location>
    </subcellularLocation>
</comment>
<evidence type="ECO:0000313" key="7">
    <source>
        <dbReference type="Proteomes" id="UP000008065"/>
    </source>
</evidence>
<dbReference type="InterPro" id="IPR006590">
    <property type="entry name" value="RNA_pol_Rpb4/RPC9_core"/>
</dbReference>
<evidence type="ECO:0000313" key="6">
    <source>
        <dbReference type="EMBL" id="EGO52876.1"/>
    </source>
</evidence>
<accession>F8MZI6</accession>
<comment type="similarity">
    <text evidence="3">Belongs to the eukaryotic RPB4 RNA polymerase subunit family.</text>
</comment>
<reference evidence="7" key="1">
    <citation type="journal article" date="2011" name="Genetics">
        <title>Massive changes in genome architecture accompany the transition to self-fertility in the filamentous fungus Neurospora tetrasperma.</title>
        <authorList>
            <person name="Ellison C.E."/>
            <person name="Stajich J.E."/>
            <person name="Jacobson D.J."/>
            <person name="Natvig D.O."/>
            <person name="Lapidus A."/>
            <person name="Foster B."/>
            <person name="Aerts A."/>
            <person name="Riley R."/>
            <person name="Lindquist E.A."/>
            <person name="Grigoriev I.V."/>
            <person name="Taylor J.W."/>
        </authorList>
    </citation>
    <scope>NUCLEOTIDE SEQUENCE [LARGE SCALE GENOMIC DNA]</scope>
    <source>
        <strain evidence="7">FGSC 2508 / P0657</strain>
    </source>
</reference>
<dbReference type="Proteomes" id="UP000008065">
    <property type="component" value="Unassembled WGS sequence"/>
</dbReference>
<dbReference type="InterPro" id="IPR038324">
    <property type="entry name" value="Rpb4/RPC9_sf"/>
</dbReference>
<dbReference type="FunFam" id="1.20.1250.40:FF:000003">
    <property type="entry name" value="DNA-directed RNA polymerase II subunit rpb4"/>
    <property type="match status" value="1"/>
</dbReference>
<proteinExistence type="inferred from homology"/>
<feature type="compositionally biased region" description="Polar residues" evidence="4">
    <location>
        <begin position="40"/>
        <end position="57"/>
    </location>
</feature>
<feature type="region of interest" description="Disordered" evidence="4">
    <location>
        <begin position="99"/>
        <end position="130"/>
    </location>
</feature>
<dbReference type="InterPro" id="IPR005574">
    <property type="entry name" value="Rpb4/RPC9"/>
</dbReference>
<dbReference type="InterPro" id="IPR045222">
    <property type="entry name" value="Rpb4-like"/>
</dbReference>
<protein>
    <recommendedName>
        <fullName evidence="5">RNA polymerase Rpb4/RPC9 core domain-containing protein</fullName>
    </recommendedName>
</protein>
<feature type="region of interest" description="Disordered" evidence="4">
    <location>
        <begin position="1"/>
        <end position="59"/>
    </location>
</feature>
<dbReference type="SUPFAM" id="SSF47819">
    <property type="entry name" value="HRDC-like"/>
    <property type="match status" value="1"/>
</dbReference>
<feature type="region of interest" description="Disordered" evidence="4">
    <location>
        <begin position="163"/>
        <end position="196"/>
    </location>
</feature>
<keyword evidence="7" id="KW-1185">Reference proteome</keyword>
<dbReference type="GeneID" id="20822757"/>
<dbReference type="GO" id="GO:0006352">
    <property type="term" value="P:DNA-templated transcription initiation"/>
    <property type="evidence" value="ECO:0007669"/>
    <property type="project" value="InterPro"/>
</dbReference>
<evidence type="ECO:0000256" key="4">
    <source>
        <dbReference type="SAM" id="MobiDB-lite"/>
    </source>
</evidence>
<dbReference type="Pfam" id="PF03874">
    <property type="entry name" value="RNA_pol_Rpb4"/>
    <property type="match status" value="1"/>
</dbReference>
<name>F8MZI6_NEUT8</name>
<dbReference type="KEGG" id="nte:NEUTE1DRAFT114768"/>
<dbReference type="GO" id="GO:0000166">
    <property type="term" value="F:nucleotide binding"/>
    <property type="evidence" value="ECO:0007669"/>
    <property type="project" value="InterPro"/>
</dbReference>
<dbReference type="VEuPathDB" id="FungiDB:NEUTE1DRAFT_114768"/>
<keyword evidence="2" id="KW-0539">Nucleus</keyword>
<dbReference type="GO" id="GO:0030880">
    <property type="term" value="C:RNA polymerase complex"/>
    <property type="evidence" value="ECO:0007669"/>
    <property type="project" value="InterPro"/>
</dbReference>
<dbReference type="EMBL" id="GL891382">
    <property type="protein sequence ID" value="EGO52876.1"/>
    <property type="molecule type" value="Genomic_DNA"/>
</dbReference>
<dbReference type="RefSeq" id="XP_009856505.1">
    <property type="nucleotide sequence ID" value="XM_009858203.1"/>
</dbReference>
<evidence type="ECO:0000259" key="5">
    <source>
        <dbReference type="SMART" id="SM00657"/>
    </source>
</evidence>